<reference evidence="2" key="2">
    <citation type="journal article" date="2015" name="Fish Shellfish Immunol.">
        <title>Early steps in the European eel (Anguilla anguilla)-Vibrio vulnificus interaction in the gills: Role of the RtxA13 toxin.</title>
        <authorList>
            <person name="Callol A."/>
            <person name="Pajuelo D."/>
            <person name="Ebbesson L."/>
            <person name="Teles M."/>
            <person name="MacKenzie S."/>
            <person name="Amaro C."/>
        </authorList>
    </citation>
    <scope>NUCLEOTIDE SEQUENCE</scope>
</reference>
<organism evidence="2">
    <name type="scientific">Anguilla anguilla</name>
    <name type="common">European freshwater eel</name>
    <name type="synonym">Muraena anguilla</name>
    <dbReference type="NCBI Taxonomy" id="7936"/>
    <lineage>
        <taxon>Eukaryota</taxon>
        <taxon>Metazoa</taxon>
        <taxon>Chordata</taxon>
        <taxon>Craniata</taxon>
        <taxon>Vertebrata</taxon>
        <taxon>Euteleostomi</taxon>
        <taxon>Actinopterygii</taxon>
        <taxon>Neopterygii</taxon>
        <taxon>Teleostei</taxon>
        <taxon>Anguilliformes</taxon>
        <taxon>Anguillidae</taxon>
        <taxon>Anguilla</taxon>
    </lineage>
</organism>
<proteinExistence type="predicted"/>
<evidence type="ECO:0000256" key="1">
    <source>
        <dbReference type="SAM" id="MobiDB-lite"/>
    </source>
</evidence>
<name>A0A0E9TGB7_ANGAN</name>
<accession>A0A0E9TGB7</accession>
<feature type="region of interest" description="Disordered" evidence="1">
    <location>
        <begin position="1"/>
        <end position="25"/>
    </location>
</feature>
<sequence>MGSVSTDASRARCPQSAHTGNDITKHDCFRAIEGGNNG</sequence>
<evidence type="ECO:0000313" key="2">
    <source>
        <dbReference type="EMBL" id="JAH51945.1"/>
    </source>
</evidence>
<dbReference type="EMBL" id="GBXM01056632">
    <property type="protein sequence ID" value="JAH51945.1"/>
    <property type="molecule type" value="Transcribed_RNA"/>
</dbReference>
<dbReference type="AlphaFoldDB" id="A0A0E9TGB7"/>
<protein>
    <submittedName>
        <fullName evidence="2">Uncharacterized protein</fullName>
    </submittedName>
</protein>
<reference evidence="2" key="1">
    <citation type="submission" date="2014-11" db="EMBL/GenBank/DDBJ databases">
        <authorList>
            <person name="Amaro Gonzalez C."/>
        </authorList>
    </citation>
    <scope>NUCLEOTIDE SEQUENCE</scope>
</reference>